<proteinExistence type="predicted"/>
<dbReference type="Proteomes" id="UP001152300">
    <property type="component" value="Unassembled WGS sequence"/>
</dbReference>
<feature type="region of interest" description="Disordered" evidence="1">
    <location>
        <begin position="134"/>
        <end position="165"/>
    </location>
</feature>
<accession>A0A9X0DGV3</accession>
<gene>
    <name evidence="2" type="ORF">OCU04_008260</name>
</gene>
<name>A0A9X0DGV3_9HELO</name>
<reference evidence="2" key="1">
    <citation type="submission" date="2022-11" db="EMBL/GenBank/DDBJ databases">
        <title>Genome Resource of Sclerotinia nivalis Strain SnTB1, a Plant Pathogen Isolated from American Ginseng.</title>
        <authorList>
            <person name="Fan S."/>
        </authorList>
    </citation>
    <scope>NUCLEOTIDE SEQUENCE</scope>
    <source>
        <strain evidence="2">SnTB1</strain>
    </source>
</reference>
<sequence>METPKMVQRSRLSSAANYFLNNPHKCAYKYVGNWYDAYELEEASTYAPRLDSPVRPAPTMPYLGDSDWKSAMSASVELEKCGKFELAELRRLDEQLRWSYENLARDDIDDITTTDLLPPSIRLRLTRKENIAAENDCANGQTPRDPSGTCRKINRAPRTPLPSAPTPQKYKWLVRRLYENRPLSDHSGAFSELKLKLDIAQSMMYDKPGEILRSMRKIINRKVMLFCPHRRPITVGNNLRIKEKELRDTGADIQRFNRTICGGPDGQSLRSVADLKEHKDRENDLQCKVLIKNTVNGKLREAARWADVRRAHKSSHCVRTMDQYFNNLKEVGGADFLKKAKHCLSAMP</sequence>
<organism evidence="2 3">
    <name type="scientific">Sclerotinia nivalis</name>
    <dbReference type="NCBI Taxonomy" id="352851"/>
    <lineage>
        <taxon>Eukaryota</taxon>
        <taxon>Fungi</taxon>
        <taxon>Dikarya</taxon>
        <taxon>Ascomycota</taxon>
        <taxon>Pezizomycotina</taxon>
        <taxon>Leotiomycetes</taxon>
        <taxon>Helotiales</taxon>
        <taxon>Sclerotiniaceae</taxon>
        <taxon>Sclerotinia</taxon>
    </lineage>
</organism>
<dbReference type="EMBL" id="JAPEIS010000009">
    <property type="protein sequence ID" value="KAJ8063016.1"/>
    <property type="molecule type" value="Genomic_DNA"/>
</dbReference>
<evidence type="ECO:0000256" key="1">
    <source>
        <dbReference type="SAM" id="MobiDB-lite"/>
    </source>
</evidence>
<evidence type="ECO:0000313" key="2">
    <source>
        <dbReference type="EMBL" id="KAJ8063016.1"/>
    </source>
</evidence>
<keyword evidence="3" id="KW-1185">Reference proteome</keyword>
<dbReference type="OrthoDB" id="3543427at2759"/>
<dbReference type="AlphaFoldDB" id="A0A9X0DGV3"/>
<protein>
    <submittedName>
        <fullName evidence="2">Uncharacterized protein</fullName>
    </submittedName>
</protein>
<comment type="caution">
    <text evidence="2">The sequence shown here is derived from an EMBL/GenBank/DDBJ whole genome shotgun (WGS) entry which is preliminary data.</text>
</comment>
<evidence type="ECO:0000313" key="3">
    <source>
        <dbReference type="Proteomes" id="UP001152300"/>
    </source>
</evidence>